<reference evidence="1 2" key="1">
    <citation type="submission" date="2020-01" db="EMBL/GenBank/DDBJ databases">
        <authorList>
            <person name="Kim M.K."/>
        </authorList>
    </citation>
    <scope>NUCLEOTIDE SEQUENCE [LARGE SCALE GENOMIC DNA]</scope>
    <source>
        <strain evidence="1 2">172606-1</strain>
    </source>
</reference>
<dbReference type="RefSeq" id="WP_162442966.1">
    <property type="nucleotide sequence ID" value="NZ_CP048222.1"/>
</dbReference>
<evidence type="ECO:0000313" key="2">
    <source>
        <dbReference type="Proteomes" id="UP000480178"/>
    </source>
</evidence>
<dbReference type="Proteomes" id="UP000480178">
    <property type="component" value="Chromosome"/>
</dbReference>
<dbReference type="AlphaFoldDB" id="A0A6C0GGB1"/>
<dbReference type="KEGG" id="rhoz:GXP67_09730"/>
<dbReference type="EMBL" id="CP048222">
    <property type="protein sequence ID" value="QHT66915.1"/>
    <property type="molecule type" value="Genomic_DNA"/>
</dbReference>
<protein>
    <submittedName>
        <fullName evidence="1">Uncharacterized protein</fullName>
    </submittedName>
</protein>
<name>A0A6C0GGB1_9BACT</name>
<keyword evidence="2" id="KW-1185">Reference proteome</keyword>
<sequence length="52" mass="5613">MSALKATFSVSSKASVWVNGIRHESGLIAHDFSQPILYQVITEDGLTATYTA</sequence>
<gene>
    <name evidence="1" type="ORF">GXP67_09730</name>
</gene>
<proteinExistence type="predicted"/>
<evidence type="ECO:0000313" key="1">
    <source>
        <dbReference type="EMBL" id="QHT66915.1"/>
    </source>
</evidence>
<dbReference type="Gene3D" id="2.60.40.2340">
    <property type="match status" value="1"/>
</dbReference>
<organism evidence="1 2">
    <name type="scientific">Rhodocytophaga rosea</name>
    <dbReference type="NCBI Taxonomy" id="2704465"/>
    <lineage>
        <taxon>Bacteria</taxon>
        <taxon>Pseudomonadati</taxon>
        <taxon>Bacteroidota</taxon>
        <taxon>Cytophagia</taxon>
        <taxon>Cytophagales</taxon>
        <taxon>Rhodocytophagaceae</taxon>
        <taxon>Rhodocytophaga</taxon>
    </lineage>
</organism>
<accession>A0A6C0GGB1</accession>